<protein>
    <submittedName>
        <fullName evidence="5">Acetyltransferase</fullName>
        <ecNumber evidence="5">2.3.1.-</ecNumber>
    </submittedName>
</protein>
<evidence type="ECO:0000256" key="2">
    <source>
        <dbReference type="ARBA" id="ARBA00023315"/>
    </source>
</evidence>
<dbReference type="SUPFAM" id="SSF55729">
    <property type="entry name" value="Acyl-CoA N-acyltransferases (Nat)"/>
    <property type="match status" value="1"/>
</dbReference>
<dbReference type="InterPro" id="IPR016181">
    <property type="entry name" value="Acyl_CoA_acyltransferase"/>
</dbReference>
<feature type="domain" description="N-acetyltransferase" evidence="4">
    <location>
        <begin position="28"/>
        <end position="200"/>
    </location>
</feature>
<feature type="compositionally biased region" description="Polar residues" evidence="3">
    <location>
        <begin position="18"/>
        <end position="27"/>
    </location>
</feature>
<dbReference type="InterPro" id="IPR050832">
    <property type="entry name" value="Bact_Acetyltransf"/>
</dbReference>
<dbReference type="CDD" id="cd04301">
    <property type="entry name" value="NAT_SF"/>
    <property type="match status" value="1"/>
</dbReference>
<accession>A0A6S7A7Q2</accession>
<dbReference type="GO" id="GO:0016747">
    <property type="term" value="F:acyltransferase activity, transferring groups other than amino-acyl groups"/>
    <property type="evidence" value="ECO:0007669"/>
    <property type="project" value="InterPro"/>
</dbReference>
<dbReference type="Pfam" id="PF00583">
    <property type="entry name" value="Acetyltransf_1"/>
    <property type="match status" value="1"/>
</dbReference>
<evidence type="ECO:0000313" key="6">
    <source>
        <dbReference type="Proteomes" id="UP000494269"/>
    </source>
</evidence>
<sequence>MSLDHANTEVTRIESSRTEASGTESSPIEVTLLTAEAARTCLNELGDVLHACVHGGASVSFVLPYSPEDAEAFWRNKVQPAVEGGKLLLWVARQNGRIAGAVQLDIDTPPNQPHRAEIRKLLVHPDFRRQGIARDLMRAAEAQAVQLGRSLITLDTRTGDSAEPLYASLGYVAVGQIPGFSRDPHDAGKLDATTIMYKRV</sequence>
<organism evidence="5 6">
    <name type="scientific">Achromobacter kerstersii</name>
    <dbReference type="NCBI Taxonomy" id="1353890"/>
    <lineage>
        <taxon>Bacteria</taxon>
        <taxon>Pseudomonadati</taxon>
        <taxon>Pseudomonadota</taxon>
        <taxon>Betaproteobacteria</taxon>
        <taxon>Burkholderiales</taxon>
        <taxon>Alcaligenaceae</taxon>
        <taxon>Achromobacter</taxon>
    </lineage>
</organism>
<dbReference type="EC" id="2.3.1.-" evidence="5"/>
<dbReference type="PANTHER" id="PTHR43877:SF1">
    <property type="entry name" value="ACETYLTRANSFERASE"/>
    <property type="match status" value="1"/>
</dbReference>
<evidence type="ECO:0000313" key="5">
    <source>
        <dbReference type="EMBL" id="CAB3706748.1"/>
    </source>
</evidence>
<dbReference type="InterPro" id="IPR000182">
    <property type="entry name" value="GNAT_dom"/>
</dbReference>
<proteinExistence type="predicted"/>
<keyword evidence="1 5" id="KW-0808">Transferase</keyword>
<feature type="region of interest" description="Disordered" evidence="3">
    <location>
        <begin position="1"/>
        <end position="27"/>
    </location>
</feature>
<dbReference type="EMBL" id="CADIJQ010000004">
    <property type="protein sequence ID" value="CAB3706748.1"/>
    <property type="molecule type" value="Genomic_DNA"/>
</dbReference>
<dbReference type="Proteomes" id="UP000494269">
    <property type="component" value="Unassembled WGS sequence"/>
</dbReference>
<evidence type="ECO:0000256" key="3">
    <source>
        <dbReference type="SAM" id="MobiDB-lite"/>
    </source>
</evidence>
<keyword evidence="6" id="KW-1185">Reference proteome</keyword>
<evidence type="ECO:0000259" key="4">
    <source>
        <dbReference type="PROSITE" id="PS51186"/>
    </source>
</evidence>
<reference evidence="5 6" key="1">
    <citation type="submission" date="2020-04" db="EMBL/GenBank/DDBJ databases">
        <authorList>
            <person name="De Canck E."/>
        </authorList>
    </citation>
    <scope>NUCLEOTIDE SEQUENCE [LARGE SCALE GENOMIC DNA]</scope>
    <source>
        <strain evidence="5 6">LMG 3441</strain>
    </source>
</reference>
<dbReference type="AlphaFoldDB" id="A0A6S7A7Q2"/>
<keyword evidence="2 5" id="KW-0012">Acyltransferase</keyword>
<gene>
    <name evidence="5" type="primary">ttr</name>
    <name evidence="5" type="ORF">LMG3441_02878</name>
</gene>
<dbReference type="PANTHER" id="PTHR43877">
    <property type="entry name" value="AMINOALKYLPHOSPHONATE N-ACETYLTRANSFERASE-RELATED-RELATED"/>
    <property type="match status" value="1"/>
</dbReference>
<dbReference type="Gene3D" id="3.40.630.30">
    <property type="match status" value="1"/>
</dbReference>
<dbReference type="PROSITE" id="PS51186">
    <property type="entry name" value="GNAT"/>
    <property type="match status" value="1"/>
</dbReference>
<name>A0A6S7A7Q2_9BURK</name>
<evidence type="ECO:0000256" key="1">
    <source>
        <dbReference type="ARBA" id="ARBA00022679"/>
    </source>
</evidence>